<feature type="transmembrane region" description="Helical" evidence="9">
    <location>
        <begin position="112"/>
        <end position="131"/>
    </location>
</feature>
<feature type="transmembrane region" description="Helical" evidence="9">
    <location>
        <begin position="32"/>
        <end position="53"/>
    </location>
</feature>
<name>A0AAU9VS31_9CNID</name>
<dbReference type="PROSITE" id="PS50850">
    <property type="entry name" value="MFS"/>
    <property type="match status" value="1"/>
</dbReference>
<dbReference type="InterPro" id="IPR036259">
    <property type="entry name" value="MFS_trans_sf"/>
</dbReference>
<gene>
    <name evidence="11" type="ORF">PMEA_00016883</name>
</gene>
<dbReference type="GO" id="GO:1990539">
    <property type="term" value="P:fructose import across plasma membrane"/>
    <property type="evidence" value="ECO:0007669"/>
    <property type="project" value="UniProtKB-ARBA"/>
</dbReference>
<dbReference type="GO" id="GO:0005353">
    <property type="term" value="F:fructose transmembrane transporter activity"/>
    <property type="evidence" value="ECO:0007669"/>
    <property type="project" value="UniProtKB-ARBA"/>
</dbReference>
<keyword evidence="5 9" id="KW-1133">Transmembrane helix</keyword>
<dbReference type="InterPro" id="IPR020846">
    <property type="entry name" value="MFS_dom"/>
</dbReference>
<feature type="transmembrane region" description="Helical" evidence="9">
    <location>
        <begin position="378"/>
        <end position="404"/>
    </location>
</feature>
<evidence type="ECO:0000256" key="8">
    <source>
        <dbReference type="SAM" id="MobiDB-lite"/>
    </source>
</evidence>
<feature type="transmembrane region" description="Helical" evidence="9">
    <location>
        <begin position="416"/>
        <end position="437"/>
    </location>
</feature>
<comment type="subcellular location">
    <subcellularLocation>
        <location evidence="1">Cell membrane</location>
        <topology evidence="1">Multi-pass membrane protein</topology>
    </subcellularLocation>
</comment>
<dbReference type="Pfam" id="PF00083">
    <property type="entry name" value="Sugar_tr"/>
    <property type="match status" value="1"/>
</dbReference>
<feature type="region of interest" description="Disordered" evidence="8">
    <location>
        <begin position="1"/>
        <end position="29"/>
    </location>
</feature>
<keyword evidence="6 9" id="KW-0472">Membrane</keyword>
<feature type="transmembrane region" description="Helical" evidence="9">
    <location>
        <begin position="137"/>
        <end position="159"/>
    </location>
</feature>
<keyword evidence="2 7" id="KW-0813">Transport</keyword>
<feature type="transmembrane region" description="Helical" evidence="9">
    <location>
        <begin position="352"/>
        <end position="372"/>
    </location>
</feature>
<comment type="similarity">
    <text evidence="7">Belongs to the major facilitator superfamily. Sugar transporter (TC 2.A.1.1) family.</text>
</comment>
<keyword evidence="12" id="KW-1185">Reference proteome</keyword>
<dbReference type="PROSITE" id="PS00216">
    <property type="entry name" value="SUGAR_TRANSPORT_1"/>
    <property type="match status" value="1"/>
</dbReference>
<evidence type="ECO:0000256" key="5">
    <source>
        <dbReference type="ARBA" id="ARBA00022989"/>
    </source>
</evidence>
<evidence type="ECO:0000256" key="3">
    <source>
        <dbReference type="ARBA" id="ARBA00022475"/>
    </source>
</evidence>
<protein>
    <recommendedName>
        <fullName evidence="10">Major facilitator superfamily (MFS) profile domain-containing protein</fullName>
    </recommendedName>
</protein>
<dbReference type="Proteomes" id="UP001159428">
    <property type="component" value="Unassembled WGS sequence"/>
</dbReference>
<dbReference type="InterPro" id="IPR003663">
    <property type="entry name" value="Sugar/inositol_transpt"/>
</dbReference>
<evidence type="ECO:0000256" key="1">
    <source>
        <dbReference type="ARBA" id="ARBA00004651"/>
    </source>
</evidence>
<comment type="caution">
    <text evidence="11">The sequence shown here is derived from an EMBL/GenBank/DDBJ whole genome shotgun (WGS) entry which is preliminary data.</text>
</comment>
<organism evidence="11 12">
    <name type="scientific">Pocillopora meandrina</name>
    <dbReference type="NCBI Taxonomy" id="46732"/>
    <lineage>
        <taxon>Eukaryota</taxon>
        <taxon>Metazoa</taxon>
        <taxon>Cnidaria</taxon>
        <taxon>Anthozoa</taxon>
        <taxon>Hexacorallia</taxon>
        <taxon>Scleractinia</taxon>
        <taxon>Astrocoeniina</taxon>
        <taxon>Pocilloporidae</taxon>
        <taxon>Pocillopora</taxon>
    </lineage>
</organism>
<keyword evidence="4 9" id="KW-0812">Transmembrane</keyword>
<dbReference type="EMBL" id="CALNXJ010000003">
    <property type="protein sequence ID" value="CAH3036460.1"/>
    <property type="molecule type" value="Genomic_DNA"/>
</dbReference>
<dbReference type="InterPro" id="IPR045263">
    <property type="entry name" value="GLUT"/>
</dbReference>
<proteinExistence type="inferred from homology"/>
<evidence type="ECO:0000256" key="2">
    <source>
        <dbReference type="ARBA" id="ARBA00022448"/>
    </source>
</evidence>
<evidence type="ECO:0000256" key="7">
    <source>
        <dbReference type="RuleBase" id="RU003346"/>
    </source>
</evidence>
<dbReference type="PANTHER" id="PTHR23503:SF8">
    <property type="entry name" value="FACILITATED GLUCOSE TRANSPORTER PROTEIN 1"/>
    <property type="match status" value="1"/>
</dbReference>
<dbReference type="PROSITE" id="PS00217">
    <property type="entry name" value="SUGAR_TRANSPORT_2"/>
    <property type="match status" value="1"/>
</dbReference>
<keyword evidence="3" id="KW-1003">Cell membrane</keyword>
<sequence length="497" mass="54534">MTEEEVFTVAPKDSEKDELLPSHSKSSPSSGCTFWLVFTAAVIVFGSSFQFGYGTSCINGPEKDIRNYFRENSSFSQLMWSTAVAIFAVGGMLGALIGPVIADSLGSKRTLLLNNLPAMVGSLMMFFSYHAKAPSLLVIGRLVVGFNGGVNTAVAPVYLSEIAPVRLRGSLGVLNQFGVVTGILVGFIFGLTQVFGTESRWLYSVGFGFVVALLQVLTLPFCPRSPRYLLLKLNKEPETVEALTMLRGTSDVMVDIQEMRIEQEHQLREKRISVFKLITIQALRMPLLISVVLQLGQQLSGINAVFYYSTSILEKAGVEESRVASCAVGVVSVVMTAVTVKTVEIIGRRSLMLVGFGGMFVFYALMTISFRYENLSGMNYVSVIALLLLVIFFQVGPGAIPWFITAELFTQGSRAAAVSIAGTANWLSNFVVGLVFPSMQDALYPYTFLVFMALVAFSFAFTLLFVPETKGRTIEEITRLFKRKDEEGKYHSNSQKI</sequence>
<evidence type="ECO:0000256" key="6">
    <source>
        <dbReference type="ARBA" id="ARBA00023136"/>
    </source>
</evidence>
<evidence type="ECO:0000259" key="10">
    <source>
        <dbReference type="PROSITE" id="PS50850"/>
    </source>
</evidence>
<reference evidence="11 12" key="1">
    <citation type="submission" date="2022-05" db="EMBL/GenBank/DDBJ databases">
        <authorList>
            <consortium name="Genoscope - CEA"/>
            <person name="William W."/>
        </authorList>
    </citation>
    <scope>NUCLEOTIDE SEQUENCE [LARGE SCALE GENOMIC DNA]</scope>
</reference>
<dbReference type="AlphaFoldDB" id="A0AAU9VS31"/>
<accession>A0AAU9VS31</accession>
<evidence type="ECO:0000256" key="4">
    <source>
        <dbReference type="ARBA" id="ARBA00022692"/>
    </source>
</evidence>
<dbReference type="InterPro" id="IPR005828">
    <property type="entry name" value="MFS_sugar_transport-like"/>
</dbReference>
<feature type="transmembrane region" description="Helical" evidence="9">
    <location>
        <begin position="171"/>
        <end position="195"/>
    </location>
</feature>
<dbReference type="SUPFAM" id="SSF103473">
    <property type="entry name" value="MFS general substrate transporter"/>
    <property type="match status" value="1"/>
</dbReference>
<feature type="transmembrane region" description="Helical" evidence="9">
    <location>
        <begin position="78"/>
        <end position="100"/>
    </location>
</feature>
<dbReference type="Gene3D" id="1.20.1250.20">
    <property type="entry name" value="MFS general substrate transporter like domains"/>
    <property type="match status" value="1"/>
</dbReference>
<dbReference type="GO" id="GO:0005886">
    <property type="term" value="C:plasma membrane"/>
    <property type="evidence" value="ECO:0007669"/>
    <property type="project" value="UniProtKB-SubCell"/>
</dbReference>
<dbReference type="NCBIfam" id="TIGR00879">
    <property type="entry name" value="SP"/>
    <property type="match status" value="1"/>
</dbReference>
<evidence type="ECO:0000256" key="9">
    <source>
        <dbReference type="SAM" id="Phobius"/>
    </source>
</evidence>
<dbReference type="PRINTS" id="PR00171">
    <property type="entry name" value="SUGRTRNSPORT"/>
</dbReference>
<evidence type="ECO:0000313" key="12">
    <source>
        <dbReference type="Proteomes" id="UP001159428"/>
    </source>
</evidence>
<feature type="domain" description="Major facilitator superfamily (MFS) profile" evidence="10">
    <location>
        <begin position="40"/>
        <end position="470"/>
    </location>
</feature>
<dbReference type="InterPro" id="IPR005829">
    <property type="entry name" value="Sugar_transporter_CS"/>
</dbReference>
<evidence type="ECO:0000313" key="11">
    <source>
        <dbReference type="EMBL" id="CAH3036460.1"/>
    </source>
</evidence>
<feature type="transmembrane region" description="Helical" evidence="9">
    <location>
        <begin position="443"/>
        <end position="466"/>
    </location>
</feature>
<feature type="transmembrane region" description="Helical" evidence="9">
    <location>
        <begin position="201"/>
        <end position="222"/>
    </location>
</feature>
<dbReference type="FunFam" id="1.20.1250.20:FF:001511">
    <property type="entry name" value="Solute carrier family 2, facilitated glucose transporter member 5"/>
    <property type="match status" value="1"/>
</dbReference>
<dbReference type="PANTHER" id="PTHR23503">
    <property type="entry name" value="SOLUTE CARRIER FAMILY 2"/>
    <property type="match status" value="1"/>
</dbReference>